<protein>
    <submittedName>
        <fullName evidence="1">Uncharacterized protein</fullName>
    </submittedName>
</protein>
<evidence type="ECO:0000313" key="1">
    <source>
        <dbReference type="EMBL" id="KAF8909650.1"/>
    </source>
</evidence>
<gene>
    <name evidence="1" type="ORF">CPB84DRAFT_1765109</name>
</gene>
<dbReference type="Proteomes" id="UP000724874">
    <property type="component" value="Unassembled WGS sequence"/>
</dbReference>
<sequence>MNPSEQVATAGVGLDNIFSFSNYSFQNNCALDERCLSKGVHFQSYAMKTTVRHEAPVETSSHCSFAKCEIIHLYGCPLDHSVFYLIF</sequence>
<dbReference type="AlphaFoldDB" id="A0A9P5NUG3"/>
<organism evidence="1 2">
    <name type="scientific">Gymnopilus junonius</name>
    <name type="common">Spectacular rustgill mushroom</name>
    <name type="synonym">Gymnopilus spectabilis subsp. junonius</name>
    <dbReference type="NCBI Taxonomy" id="109634"/>
    <lineage>
        <taxon>Eukaryota</taxon>
        <taxon>Fungi</taxon>
        <taxon>Dikarya</taxon>
        <taxon>Basidiomycota</taxon>
        <taxon>Agaricomycotina</taxon>
        <taxon>Agaricomycetes</taxon>
        <taxon>Agaricomycetidae</taxon>
        <taxon>Agaricales</taxon>
        <taxon>Agaricineae</taxon>
        <taxon>Hymenogastraceae</taxon>
        <taxon>Gymnopilus</taxon>
    </lineage>
</organism>
<dbReference type="EMBL" id="JADNYJ010000008">
    <property type="protein sequence ID" value="KAF8909650.1"/>
    <property type="molecule type" value="Genomic_DNA"/>
</dbReference>
<proteinExistence type="predicted"/>
<name>A0A9P5NUG3_GYMJU</name>
<comment type="caution">
    <text evidence="1">The sequence shown here is derived from an EMBL/GenBank/DDBJ whole genome shotgun (WGS) entry which is preliminary data.</text>
</comment>
<reference evidence="1" key="1">
    <citation type="submission" date="2020-11" db="EMBL/GenBank/DDBJ databases">
        <authorList>
            <consortium name="DOE Joint Genome Institute"/>
            <person name="Ahrendt S."/>
            <person name="Riley R."/>
            <person name="Andreopoulos W."/>
            <person name="LaButti K."/>
            <person name="Pangilinan J."/>
            <person name="Ruiz-duenas F.J."/>
            <person name="Barrasa J.M."/>
            <person name="Sanchez-Garcia M."/>
            <person name="Camarero S."/>
            <person name="Miyauchi S."/>
            <person name="Serrano A."/>
            <person name="Linde D."/>
            <person name="Babiker R."/>
            <person name="Drula E."/>
            <person name="Ayuso-Fernandez I."/>
            <person name="Pacheco R."/>
            <person name="Padilla G."/>
            <person name="Ferreira P."/>
            <person name="Barriuso J."/>
            <person name="Kellner H."/>
            <person name="Castanera R."/>
            <person name="Alfaro M."/>
            <person name="Ramirez L."/>
            <person name="Pisabarro A.G."/>
            <person name="Kuo A."/>
            <person name="Tritt A."/>
            <person name="Lipzen A."/>
            <person name="He G."/>
            <person name="Yan M."/>
            <person name="Ng V."/>
            <person name="Cullen D."/>
            <person name="Martin F."/>
            <person name="Rosso M.-N."/>
            <person name="Henrissat B."/>
            <person name="Hibbett D."/>
            <person name="Martinez A.T."/>
            <person name="Grigoriev I.V."/>
        </authorList>
    </citation>
    <scope>NUCLEOTIDE SEQUENCE</scope>
    <source>
        <strain evidence="1">AH 44721</strain>
    </source>
</reference>
<accession>A0A9P5NUG3</accession>
<evidence type="ECO:0000313" key="2">
    <source>
        <dbReference type="Proteomes" id="UP000724874"/>
    </source>
</evidence>
<keyword evidence="2" id="KW-1185">Reference proteome</keyword>